<evidence type="ECO:0000313" key="2">
    <source>
        <dbReference type="Proteomes" id="UP001190700"/>
    </source>
</evidence>
<comment type="caution">
    <text evidence="1">The sequence shown here is derived from an EMBL/GenBank/DDBJ whole genome shotgun (WGS) entry which is preliminary data.</text>
</comment>
<dbReference type="EMBL" id="LGRX02028365">
    <property type="protein sequence ID" value="KAK3248159.1"/>
    <property type="molecule type" value="Genomic_DNA"/>
</dbReference>
<dbReference type="AlphaFoldDB" id="A0AAE0C5C0"/>
<protein>
    <submittedName>
        <fullName evidence="1">Uncharacterized protein</fullName>
    </submittedName>
</protein>
<evidence type="ECO:0000313" key="1">
    <source>
        <dbReference type="EMBL" id="KAK3248159.1"/>
    </source>
</evidence>
<dbReference type="Proteomes" id="UP001190700">
    <property type="component" value="Unassembled WGS sequence"/>
</dbReference>
<name>A0AAE0C5C0_9CHLO</name>
<organism evidence="1 2">
    <name type="scientific">Cymbomonas tetramitiformis</name>
    <dbReference type="NCBI Taxonomy" id="36881"/>
    <lineage>
        <taxon>Eukaryota</taxon>
        <taxon>Viridiplantae</taxon>
        <taxon>Chlorophyta</taxon>
        <taxon>Pyramimonadophyceae</taxon>
        <taxon>Pyramimonadales</taxon>
        <taxon>Pyramimonadaceae</taxon>
        <taxon>Cymbomonas</taxon>
    </lineage>
</organism>
<accession>A0AAE0C5C0</accession>
<proteinExistence type="predicted"/>
<sequence>MEAAKAFVTGQYSGGKAAADAFGIDNPSHVRYYVNKWAETDVEAALLHVECERADAFLRGDTPMEDPHTPAVTVAAAASLASMSQDVTSTGNLNCMSDNVPSMIDASGTSPLLPLDLSTQFQHDSLDSIAHAAYVLEATSSPNPSRKDYPPVLSPGKTPRATYCAGFKWAAQAVKDELLSSRMASKRVLETYGISIHFTTISKGARQIEIASPEKAGRRTFIPREHETRLWEFICALRAMKLAVYKSTVCTYANQMIEGTDIADKFEYGVVDNNWYYGFLDRFEMRTGNQRPLELTRGKWCTADNMHKHYEVVADALVEAKLAVPNPDFDESDPDSCKIHITKPKRVLSFDETRLTMDCTESSKSKQERIVKPEKEDDGEVLVNKGGGVASGVGGSTADGDSLAPLFIFGGADSYKAAWTQAGCSEIDSDTGGHGSWDACHFLCE</sequence>
<keyword evidence="2" id="KW-1185">Reference proteome</keyword>
<gene>
    <name evidence="1" type="ORF">CYMTET_42368</name>
</gene>
<reference evidence="1 2" key="1">
    <citation type="journal article" date="2015" name="Genome Biol. Evol.">
        <title>Comparative Genomics of a Bacterivorous Green Alga Reveals Evolutionary Causalities and Consequences of Phago-Mixotrophic Mode of Nutrition.</title>
        <authorList>
            <person name="Burns J.A."/>
            <person name="Paasch A."/>
            <person name="Narechania A."/>
            <person name="Kim E."/>
        </authorList>
    </citation>
    <scope>NUCLEOTIDE SEQUENCE [LARGE SCALE GENOMIC DNA]</scope>
    <source>
        <strain evidence="1 2">PLY_AMNH</strain>
    </source>
</reference>